<dbReference type="Gene3D" id="1.10.1020.10">
    <property type="entry name" value="Adenine-specific Methyltransferase, Domain 2"/>
    <property type="match status" value="1"/>
</dbReference>
<protein>
    <recommendedName>
        <fullName evidence="1">site-specific DNA-methyltransferase (adenine-specific)</fullName>
        <ecNumber evidence="1">2.1.1.72</ecNumber>
    </recommendedName>
</protein>
<organism evidence="4 5">
    <name type="scientific">Kitasatospora cineracea</name>
    <dbReference type="NCBI Taxonomy" id="88074"/>
    <lineage>
        <taxon>Bacteria</taxon>
        <taxon>Bacillati</taxon>
        <taxon>Actinomycetota</taxon>
        <taxon>Actinomycetes</taxon>
        <taxon>Kitasatosporales</taxon>
        <taxon>Streptomycetaceae</taxon>
        <taxon>Kitasatospora</taxon>
    </lineage>
</organism>
<evidence type="ECO:0000256" key="1">
    <source>
        <dbReference type="ARBA" id="ARBA00011900"/>
    </source>
</evidence>
<dbReference type="Proteomes" id="UP000267408">
    <property type="component" value="Unassembled WGS sequence"/>
</dbReference>
<evidence type="ECO:0000256" key="2">
    <source>
        <dbReference type="ARBA" id="ARBA00047942"/>
    </source>
</evidence>
<evidence type="ECO:0000256" key="3">
    <source>
        <dbReference type="SAM" id="MobiDB-lite"/>
    </source>
</evidence>
<dbReference type="Gene3D" id="3.40.50.150">
    <property type="entry name" value="Vaccinia Virus protein VP39"/>
    <property type="match status" value="1"/>
</dbReference>
<reference evidence="4 5" key="1">
    <citation type="submission" date="2018-11" db="EMBL/GenBank/DDBJ databases">
        <title>Sequencing the genomes of 1000 actinobacteria strains.</title>
        <authorList>
            <person name="Klenk H.-P."/>
        </authorList>
    </citation>
    <scope>NUCLEOTIDE SEQUENCE [LARGE SCALE GENOMIC DNA]</scope>
    <source>
        <strain evidence="4 5">DSM 44780</strain>
    </source>
</reference>
<comment type="catalytic activity">
    <reaction evidence="2">
        <text>a 2'-deoxyadenosine in DNA + S-adenosyl-L-methionine = an N(6)-methyl-2'-deoxyadenosine in DNA + S-adenosyl-L-homocysteine + H(+)</text>
        <dbReference type="Rhea" id="RHEA:15197"/>
        <dbReference type="Rhea" id="RHEA-COMP:12418"/>
        <dbReference type="Rhea" id="RHEA-COMP:12419"/>
        <dbReference type="ChEBI" id="CHEBI:15378"/>
        <dbReference type="ChEBI" id="CHEBI:57856"/>
        <dbReference type="ChEBI" id="CHEBI:59789"/>
        <dbReference type="ChEBI" id="CHEBI:90615"/>
        <dbReference type="ChEBI" id="CHEBI:90616"/>
        <dbReference type="EC" id="2.1.1.72"/>
    </reaction>
</comment>
<dbReference type="InterPro" id="IPR029063">
    <property type="entry name" value="SAM-dependent_MTases_sf"/>
</dbReference>
<dbReference type="GO" id="GO:0009007">
    <property type="term" value="F:site-specific DNA-methyltransferase (adenine-specific) activity"/>
    <property type="evidence" value="ECO:0007669"/>
    <property type="project" value="InterPro"/>
</dbReference>
<name>A0A8G1X9L8_9ACTN</name>
<feature type="region of interest" description="Disordered" evidence="3">
    <location>
        <begin position="496"/>
        <end position="519"/>
    </location>
</feature>
<gene>
    <name evidence="4" type="ORF">EDD39_7240</name>
</gene>
<dbReference type="AlphaFoldDB" id="A0A8G1X9L8"/>
<accession>A0A8G1X9L8</accession>
<dbReference type="EC" id="2.1.1.72" evidence="1"/>
<dbReference type="SUPFAM" id="SSF53335">
    <property type="entry name" value="S-adenosyl-L-methionine-dependent methyltransferases"/>
    <property type="match status" value="1"/>
</dbReference>
<comment type="caution">
    <text evidence="4">The sequence shown here is derived from an EMBL/GenBank/DDBJ whole genome shotgun (WGS) entry which is preliminary data.</text>
</comment>
<dbReference type="EMBL" id="RJVJ01000003">
    <property type="protein sequence ID" value="ROR35580.1"/>
    <property type="molecule type" value="Genomic_DNA"/>
</dbReference>
<proteinExistence type="predicted"/>
<evidence type="ECO:0000313" key="4">
    <source>
        <dbReference type="EMBL" id="ROR35580.1"/>
    </source>
</evidence>
<sequence length="519" mass="57121">MLLSGSTIRGGTLYYHCDRCGYIHHHTGAQDQHGLPCRACGSGRLLRGRPDRGYLLTDTFHAEPHNLPATGYRPVPTGQMDTPGDFNYFSGVAGQPFLEFVRRRTCYVGRFTNLLVPQADRFGWLSPYTGNKHNRSHFTQLVLAHVARAKFADNRGRLPRLIEPFVGSGQIFLNSSCWGPAINDGIPLFRSVLAGDLNHYVVVAYRLMQQHGHSFVTGYVKQAASWDHLAQAQIYPQLIADLREGRELLTDPDANPAHVLKTVFKYIWLVNRCVRGTKLTDTGGLVGTPKGLSEDQLDELRERERTRLGAVVAQVLAVDFSVEWQDFRLTCAEAEPTDVVVLDCPFPAFTTLVPPLGHPSPETFHTQAAHTYGVGDDGAALQQAILKAAADLVANGTTVVLCNFANPGLVRAYSELVQNGVATEDLKYFTYTYRSPSTTSEAYQLTILPGLGNANVTRVPATLLPAWLACGGDDLAQQEFFAPRQRALTAADLAYQDAHDASEEERQNGGSDYEMSLED</sequence>
<evidence type="ECO:0000313" key="5">
    <source>
        <dbReference type="Proteomes" id="UP000267408"/>
    </source>
</evidence>
<feature type="compositionally biased region" description="Basic and acidic residues" evidence="3">
    <location>
        <begin position="497"/>
        <end position="507"/>
    </location>
</feature>
<dbReference type="InterPro" id="IPR023095">
    <property type="entry name" value="Ade_MeTrfase_dom_2"/>
</dbReference>